<sequence length="92" mass="10713">MQPPLASWMTPVDRDVLELLRNGDERELVLTPGVIAVNSDWERQTVREHLLQLSDERVVEYYDEARALYQLTDRGRRYLRGDLAVEALEADD</sequence>
<dbReference type="EMBL" id="FNBK01000001">
    <property type="protein sequence ID" value="SDE73888.1"/>
    <property type="molecule type" value="Genomic_DNA"/>
</dbReference>
<keyword evidence="2" id="KW-1185">Reference proteome</keyword>
<dbReference type="OrthoDB" id="285635at2157"/>
<proteinExistence type="predicted"/>
<dbReference type="InterPro" id="IPR036388">
    <property type="entry name" value="WH-like_DNA-bd_sf"/>
</dbReference>
<reference evidence="2" key="1">
    <citation type="submission" date="2016-10" db="EMBL/GenBank/DDBJ databases">
        <authorList>
            <person name="Varghese N."/>
            <person name="Submissions S."/>
        </authorList>
    </citation>
    <scope>NUCLEOTIDE SEQUENCE [LARGE SCALE GENOMIC DNA]</scope>
    <source>
        <strain evidence="2">IBRC-M 10760</strain>
    </source>
</reference>
<name>A0A1G7FD66_9EURY</name>
<organism evidence="1 2">
    <name type="scientific">Halorientalis regularis</name>
    <dbReference type="NCBI Taxonomy" id="660518"/>
    <lineage>
        <taxon>Archaea</taxon>
        <taxon>Methanobacteriati</taxon>
        <taxon>Methanobacteriota</taxon>
        <taxon>Stenosarchaea group</taxon>
        <taxon>Halobacteria</taxon>
        <taxon>Halobacteriales</taxon>
        <taxon>Haloarculaceae</taxon>
        <taxon>Halorientalis</taxon>
    </lineage>
</organism>
<evidence type="ECO:0000313" key="2">
    <source>
        <dbReference type="Proteomes" id="UP000199076"/>
    </source>
</evidence>
<protein>
    <submittedName>
        <fullName evidence="1">Uncharacterized protein</fullName>
    </submittedName>
</protein>
<dbReference type="RefSeq" id="WP_217630089.1">
    <property type="nucleotide sequence ID" value="NZ_FNBK01000001.1"/>
</dbReference>
<evidence type="ECO:0000313" key="1">
    <source>
        <dbReference type="EMBL" id="SDE73888.1"/>
    </source>
</evidence>
<gene>
    <name evidence="1" type="ORF">SAMN05216218_101140</name>
</gene>
<dbReference type="Gene3D" id="1.10.10.10">
    <property type="entry name" value="Winged helix-like DNA-binding domain superfamily/Winged helix DNA-binding domain"/>
    <property type="match status" value="1"/>
</dbReference>
<accession>A0A1G7FD66</accession>
<dbReference type="Proteomes" id="UP000199076">
    <property type="component" value="Unassembled WGS sequence"/>
</dbReference>
<dbReference type="InterPro" id="IPR036390">
    <property type="entry name" value="WH_DNA-bd_sf"/>
</dbReference>
<dbReference type="AlphaFoldDB" id="A0A1G7FD66"/>
<dbReference type="SUPFAM" id="SSF46785">
    <property type="entry name" value="Winged helix' DNA-binding domain"/>
    <property type="match status" value="1"/>
</dbReference>